<protein>
    <submittedName>
        <fullName evidence="2">YqaJ viral recombinase family protein</fullName>
    </submittedName>
</protein>
<name>A0A828P4R5_ECOLX</name>
<dbReference type="SUPFAM" id="SSF52980">
    <property type="entry name" value="Restriction endonuclease-like"/>
    <property type="match status" value="1"/>
</dbReference>
<dbReference type="CDD" id="cd22343">
    <property type="entry name" value="PDDEXK_lambda_exonuclease-like"/>
    <property type="match status" value="1"/>
</dbReference>
<dbReference type="Pfam" id="PF09588">
    <property type="entry name" value="YqaJ"/>
    <property type="match status" value="1"/>
</dbReference>
<gene>
    <name evidence="2" type="ORF">A5U30_003813</name>
</gene>
<dbReference type="InterPro" id="IPR051703">
    <property type="entry name" value="NF-kappa-B_Signaling_Reg"/>
</dbReference>
<evidence type="ECO:0000313" key="3">
    <source>
        <dbReference type="Proteomes" id="UP000555763"/>
    </source>
</evidence>
<feature type="domain" description="YqaJ viral recombinase" evidence="1">
    <location>
        <begin position="24"/>
        <end position="167"/>
    </location>
</feature>
<dbReference type="InterPro" id="IPR019080">
    <property type="entry name" value="YqaJ_viral_recombinase"/>
</dbReference>
<comment type="caution">
    <text evidence="2">The sequence shown here is derived from an EMBL/GenBank/DDBJ whole genome shotgun (WGS) entry which is preliminary data.</text>
</comment>
<accession>A0A828P4R5</accession>
<evidence type="ECO:0000313" key="2">
    <source>
        <dbReference type="EMBL" id="EFM8156117.1"/>
    </source>
</evidence>
<dbReference type="PANTHER" id="PTHR46609:SF6">
    <property type="entry name" value="EXONUCLEASE, PHAGE-TYPE_RECB, C-TERMINAL DOMAIN-CONTAINING PROTEIN-RELATED"/>
    <property type="match status" value="1"/>
</dbReference>
<organism evidence="2 3">
    <name type="scientific">Escherichia coli</name>
    <dbReference type="NCBI Taxonomy" id="562"/>
    <lineage>
        <taxon>Bacteria</taxon>
        <taxon>Pseudomonadati</taxon>
        <taxon>Pseudomonadota</taxon>
        <taxon>Gammaproteobacteria</taxon>
        <taxon>Enterobacterales</taxon>
        <taxon>Enterobacteriaceae</taxon>
        <taxon>Escherichia</taxon>
    </lineage>
</organism>
<dbReference type="Gene3D" id="3.90.320.10">
    <property type="match status" value="1"/>
</dbReference>
<dbReference type="InterPro" id="IPR011604">
    <property type="entry name" value="PDDEXK-like_dom_sf"/>
</dbReference>
<dbReference type="Proteomes" id="UP000555763">
    <property type="component" value="Unassembled WGS sequence"/>
</dbReference>
<evidence type="ECO:0000259" key="1">
    <source>
        <dbReference type="Pfam" id="PF09588"/>
    </source>
</evidence>
<proteinExistence type="predicted"/>
<sequence>MTPEIILQRTGVDITTLSQGDDGWHKLRLGIITASEVHNVIAKPRSGSKWPDTKMSYFHTLLAEVCTGVAPEVNAKSLAWGKQYEDDARALFEFIADVTVSETPIIFRDESMRTACSPDGLCSDGNGLELKCPFTSRDFMKFRLGGFDAIKPAYMAQVQFSMWVTDKDAWYFANYDPRMKREGLHYVVVERDEKYMASFDEMVPEFIEKMDEALAEIGFVFGEQWGLITNG</sequence>
<dbReference type="InterPro" id="IPR011335">
    <property type="entry name" value="Restrct_endonuc-II-like"/>
</dbReference>
<dbReference type="AlphaFoldDB" id="A0A828P4R5"/>
<reference evidence="2 3" key="1">
    <citation type="submission" date="2020-02" db="EMBL/GenBank/DDBJ databases">
        <authorList>
            <consortium name="PulseNet: The National Subtyping Network for Foodborne Disease Surveillance"/>
            <person name="Tarr C.L."/>
            <person name="Trees E."/>
            <person name="Katz L.S."/>
            <person name="Carleton-Romer H.A."/>
            <person name="Stroika S."/>
            <person name="Kucerova Z."/>
            <person name="Roache K.F."/>
            <person name="Sabol A.L."/>
            <person name="Besser J."/>
            <person name="Gerner-Smidt P."/>
        </authorList>
    </citation>
    <scope>NUCLEOTIDE SEQUENCE [LARGE SCALE GENOMIC DNA]</scope>
    <source>
        <strain evidence="2 3">PNUSAE002719</strain>
    </source>
</reference>
<dbReference type="PANTHER" id="PTHR46609">
    <property type="entry name" value="EXONUCLEASE, PHAGE-TYPE/RECB, C-TERMINAL DOMAIN-CONTAINING PROTEIN"/>
    <property type="match status" value="1"/>
</dbReference>
<dbReference type="EMBL" id="AATLZG010000028">
    <property type="protein sequence ID" value="EFM8156117.1"/>
    <property type="molecule type" value="Genomic_DNA"/>
</dbReference>